<gene>
    <name evidence="1" type="ORF">Sviol_35520</name>
</gene>
<dbReference type="RefSeq" id="WP_189964179.1">
    <property type="nucleotide sequence ID" value="NZ_BMUA01000010.1"/>
</dbReference>
<keyword evidence="2" id="KW-1185">Reference proteome</keyword>
<organism evidence="1 2">
    <name type="scientific">Streptomyces violascens</name>
    <dbReference type="NCBI Taxonomy" id="67381"/>
    <lineage>
        <taxon>Bacteria</taxon>
        <taxon>Bacillati</taxon>
        <taxon>Actinomycetota</taxon>
        <taxon>Actinomycetes</taxon>
        <taxon>Kitasatosporales</taxon>
        <taxon>Streptomycetaceae</taxon>
        <taxon>Streptomyces</taxon>
    </lineage>
</organism>
<sequence length="49" mass="4922">MNANVALAVSVGDDLVIEEFGGYLTMAQAPKSCIGSWVTPGPAALVDAA</sequence>
<protein>
    <submittedName>
        <fullName evidence="1">Uncharacterized protein</fullName>
    </submittedName>
</protein>
<name>A0ABQ3QPJ1_9ACTN</name>
<comment type="caution">
    <text evidence="1">The sequence shown here is derived from an EMBL/GenBank/DDBJ whole genome shotgun (WGS) entry which is preliminary data.</text>
</comment>
<evidence type="ECO:0000313" key="2">
    <source>
        <dbReference type="Proteomes" id="UP001050808"/>
    </source>
</evidence>
<dbReference type="EMBL" id="BNDY01000011">
    <property type="protein sequence ID" value="GHI39144.1"/>
    <property type="molecule type" value="Genomic_DNA"/>
</dbReference>
<proteinExistence type="predicted"/>
<reference evidence="1" key="1">
    <citation type="submission" date="2024-05" db="EMBL/GenBank/DDBJ databases">
        <title>Whole genome shotgun sequence of Streptomyces violascens NBRC 12920.</title>
        <authorList>
            <person name="Komaki H."/>
            <person name="Tamura T."/>
        </authorList>
    </citation>
    <scope>NUCLEOTIDE SEQUENCE</scope>
    <source>
        <strain evidence="1">NBRC 12920</strain>
    </source>
</reference>
<dbReference type="Proteomes" id="UP001050808">
    <property type="component" value="Unassembled WGS sequence"/>
</dbReference>
<accession>A0ABQ3QPJ1</accession>
<evidence type="ECO:0000313" key="1">
    <source>
        <dbReference type="EMBL" id="GHI39144.1"/>
    </source>
</evidence>